<organism evidence="9 10">
    <name type="scientific">Mucor saturninus</name>
    <dbReference type="NCBI Taxonomy" id="64648"/>
    <lineage>
        <taxon>Eukaryota</taxon>
        <taxon>Fungi</taxon>
        <taxon>Fungi incertae sedis</taxon>
        <taxon>Mucoromycota</taxon>
        <taxon>Mucoromycotina</taxon>
        <taxon>Mucoromycetes</taxon>
        <taxon>Mucorales</taxon>
        <taxon>Mucorineae</taxon>
        <taxon>Mucoraceae</taxon>
        <taxon>Mucor</taxon>
    </lineage>
</organism>
<dbReference type="InterPro" id="IPR051788">
    <property type="entry name" value="MFS_Transporter"/>
</dbReference>
<dbReference type="AlphaFoldDB" id="A0A8H7V271"/>
<protein>
    <recommendedName>
        <fullName evidence="8">Major facilitator superfamily (MFS) profile domain-containing protein</fullName>
    </recommendedName>
</protein>
<feature type="transmembrane region" description="Helical" evidence="7">
    <location>
        <begin position="232"/>
        <end position="255"/>
    </location>
</feature>
<evidence type="ECO:0000256" key="3">
    <source>
        <dbReference type="ARBA" id="ARBA00022448"/>
    </source>
</evidence>
<name>A0A8H7V271_9FUNG</name>
<feature type="transmembrane region" description="Helical" evidence="7">
    <location>
        <begin position="308"/>
        <end position="329"/>
    </location>
</feature>
<dbReference type="GO" id="GO:0022857">
    <property type="term" value="F:transmembrane transporter activity"/>
    <property type="evidence" value="ECO:0007669"/>
    <property type="project" value="InterPro"/>
</dbReference>
<feature type="transmembrane region" description="Helical" evidence="7">
    <location>
        <begin position="392"/>
        <end position="415"/>
    </location>
</feature>
<keyword evidence="10" id="KW-1185">Reference proteome</keyword>
<dbReference type="Pfam" id="PF07690">
    <property type="entry name" value="MFS_1"/>
    <property type="match status" value="1"/>
</dbReference>
<evidence type="ECO:0000256" key="4">
    <source>
        <dbReference type="ARBA" id="ARBA00022692"/>
    </source>
</evidence>
<dbReference type="InterPro" id="IPR020846">
    <property type="entry name" value="MFS_dom"/>
</dbReference>
<gene>
    <name evidence="9" type="ORF">INT47_005414</name>
</gene>
<feature type="domain" description="Major facilitator superfamily (MFS) profile" evidence="8">
    <location>
        <begin position="36"/>
        <end position="419"/>
    </location>
</feature>
<dbReference type="InterPro" id="IPR036259">
    <property type="entry name" value="MFS_trans_sf"/>
</dbReference>
<keyword evidence="6 7" id="KW-0472">Membrane</keyword>
<feature type="transmembrane region" description="Helical" evidence="7">
    <location>
        <begin position="275"/>
        <end position="296"/>
    </location>
</feature>
<comment type="caution">
    <text evidence="9">The sequence shown here is derived from an EMBL/GenBank/DDBJ whole genome shotgun (WGS) entry which is preliminary data.</text>
</comment>
<feature type="transmembrane region" description="Helical" evidence="7">
    <location>
        <begin position="335"/>
        <end position="355"/>
    </location>
</feature>
<accession>A0A8H7V271</accession>
<feature type="transmembrane region" description="Helical" evidence="7">
    <location>
        <begin position="147"/>
        <end position="170"/>
    </location>
</feature>
<feature type="transmembrane region" description="Helical" evidence="7">
    <location>
        <begin position="71"/>
        <end position="93"/>
    </location>
</feature>
<dbReference type="GO" id="GO:0012505">
    <property type="term" value="C:endomembrane system"/>
    <property type="evidence" value="ECO:0007669"/>
    <property type="project" value="UniProtKB-SubCell"/>
</dbReference>
<keyword evidence="3" id="KW-0813">Transport</keyword>
<feature type="transmembrane region" description="Helical" evidence="7">
    <location>
        <begin position="100"/>
        <end position="117"/>
    </location>
</feature>
<evidence type="ECO:0000313" key="9">
    <source>
        <dbReference type="EMBL" id="KAG2198729.1"/>
    </source>
</evidence>
<sequence>MSSGTEILVDQENVPLLQKQTKDQESLKDLKGHVKPLLSAFFISIVAGLNDGSLGTIIPRMKADYDISNETISILFLCWACGLFISAGLNGYVVHSIGQLRALYLGSTSILVAYIIISTAPPFIVVACTMPFVGAGMALLNAAMNVFVANVPLATLMLNILHAAFGFGAFISPKVAAYLLENEYPWSGMYVFLTGIAIVNIISITLGFYHVDFEEGKNDDDDDIKKMNHGELTKLAILNKVTLVGAVYILIYVGVEVTLGGWGFTWLTEGRHGEAGPMLDIMSSYWGGLALGRLALGYLSGRFGEKLMITLFTIMIISGLLVMIVSTDIFIDSSVLVSIGFLLGPMFPTTISLASKALPRNYHSTSIGFMAALGAGGAALFPFLTGQIAGKFGILVLPVVCVIMSVVMQILWAFIPSDKPFFAACK</sequence>
<evidence type="ECO:0000313" key="10">
    <source>
        <dbReference type="Proteomes" id="UP000603453"/>
    </source>
</evidence>
<reference evidence="9" key="1">
    <citation type="submission" date="2020-12" db="EMBL/GenBank/DDBJ databases">
        <title>Metabolic potential, ecology and presence of endohyphal bacteria is reflected in genomic diversity of Mucoromycotina.</title>
        <authorList>
            <person name="Muszewska A."/>
            <person name="Okrasinska A."/>
            <person name="Steczkiewicz K."/>
            <person name="Drgas O."/>
            <person name="Orlowska M."/>
            <person name="Perlinska-Lenart U."/>
            <person name="Aleksandrzak-Piekarczyk T."/>
            <person name="Szatraj K."/>
            <person name="Zielenkiewicz U."/>
            <person name="Pilsyk S."/>
            <person name="Malc E."/>
            <person name="Mieczkowski P."/>
            <person name="Kruszewska J.S."/>
            <person name="Biernat P."/>
            <person name="Pawlowska J."/>
        </authorList>
    </citation>
    <scope>NUCLEOTIDE SEQUENCE</scope>
    <source>
        <strain evidence="9">WA0000017839</strain>
    </source>
</reference>
<dbReference type="InterPro" id="IPR011701">
    <property type="entry name" value="MFS"/>
</dbReference>
<keyword evidence="4 7" id="KW-0812">Transmembrane</keyword>
<evidence type="ECO:0000256" key="6">
    <source>
        <dbReference type="ARBA" id="ARBA00023136"/>
    </source>
</evidence>
<feature type="transmembrane region" description="Helical" evidence="7">
    <location>
        <begin position="367"/>
        <end position="386"/>
    </location>
</feature>
<dbReference type="EMBL" id="JAEPRD010000106">
    <property type="protein sequence ID" value="KAG2198729.1"/>
    <property type="molecule type" value="Genomic_DNA"/>
</dbReference>
<dbReference type="Gene3D" id="1.20.1250.20">
    <property type="entry name" value="MFS general substrate transporter like domains"/>
    <property type="match status" value="2"/>
</dbReference>
<comment type="subcellular location">
    <subcellularLocation>
        <location evidence="1">Endomembrane system</location>
        <topology evidence="1">Multi-pass membrane protein</topology>
    </subcellularLocation>
</comment>
<dbReference type="OrthoDB" id="413079at2759"/>
<evidence type="ECO:0000256" key="2">
    <source>
        <dbReference type="ARBA" id="ARBA00008335"/>
    </source>
</evidence>
<feature type="transmembrane region" description="Helical" evidence="7">
    <location>
        <begin position="37"/>
        <end position="59"/>
    </location>
</feature>
<evidence type="ECO:0000259" key="8">
    <source>
        <dbReference type="PROSITE" id="PS50850"/>
    </source>
</evidence>
<dbReference type="GO" id="GO:0016020">
    <property type="term" value="C:membrane"/>
    <property type="evidence" value="ECO:0007669"/>
    <property type="project" value="TreeGrafter"/>
</dbReference>
<dbReference type="Proteomes" id="UP000603453">
    <property type="component" value="Unassembled WGS sequence"/>
</dbReference>
<evidence type="ECO:0000256" key="7">
    <source>
        <dbReference type="SAM" id="Phobius"/>
    </source>
</evidence>
<dbReference type="PANTHER" id="PTHR23514:SF3">
    <property type="entry name" value="BYPASS OF STOP CODON PROTEIN 6"/>
    <property type="match status" value="1"/>
</dbReference>
<dbReference type="PROSITE" id="PS50850">
    <property type="entry name" value="MFS"/>
    <property type="match status" value="1"/>
</dbReference>
<feature type="transmembrane region" description="Helical" evidence="7">
    <location>
        <begin position="190"/>
        <end position="211"/>
    </location>
</feature>
<keyword evidence="5 7" id="KW-1133">Transmembrane helix</keyword>
<evidence type="ECO:0000256" key="5">
    <source>
        <dbReference type="ARBA" id="ARBA00022989"/>
    </source>
</evidence>
<evidence type="ECO:0000256" key="1">
    <source>
        <dbReference type="ARBA" id="ARBA00004127"/>
    </source>
</evidence>
<dbReference type="PANTHER" id="PTHR23514">
    <property type="entry name" value="BYPASS OF STOP CODON PROTEIN 6"/>
    <property type="match status" value="1"/>
</dbReference>
<proteinExistence type="inferred from homology"/>
<dbReference type="SUPFAM" id="SSF103473">
    <property type="entry name" value="MFS general substrate transporter"/>
    <property type="match status" value="1"/>
</dbReference>
<dbReference type="FunFam" id="1.20.1250.20:FF:000286">
    <property type="entry name" value="MFS efflux transporter"/>
    <property type="match status" value="1"/>
</dbReference>
<comment type="similarity">
    <text evidence="2">Belongs to the major facilitator superfamily.</text>
</comment>